<evidence type="ECO:0000313" key="2">
    <source>
        <dbReference type="EMBL" id="TNN79660.1"/>
    </source>
</evidence>
<dbReference type="Proteomes" id="UP000314294">
    <property type="component" value="Unassembled WGS sequence"/>
</dbReference>
<dbReference type="AlphaFoldDB" id="A0A4Z2INQ3"/>
<reference evidence="2 3" key="1">
    <citation type="submission" date="2019-03" db="EMBL/GenBank/DDBJ databases">
        <title>First draft genome of Liparis tanakae, snailfish: a comprehensive survey of snailfish specific genes.</title>
        <authorList>
            <person name="Kim W."/>
            <person name="Song I."/>
            <person name="Jeong J.-H."/>
            <person name="Kim D."/>
            <person name="Kim S."/>
            <person name="Ryu S."/>
            <person name="Song J.Y."/>
            <person name="Lee S.K."/>
        </authorList>
    </citation>
    <scope>NUCLEOTIDE SEQUENCE [LARGE SCALE GENOMIC DNA]</scope>
    <source>
        <tissue evidence="2">Muscle</tissue>
    </source>
</reference>
<evidence type="ECO:0000313" key="3">
    <source>
        <dbReference type="Proteomes" id="UP000314294"/>
    </source>
</evidence>
<organism evidence="2 3">
    <name type="scientific">Liparis tanakae</name>
    <name type="common">Tanaka's snailfish</name>
    <dbReference type="NCBI Taxonomy" id="230148"/>
    <lineage>
        <taxon>Eukaryota</taxon>
        <taxon>Metazoa</taxon>
        <taxon>Chordata</taxon>
        <taxon>Craniata</taxon>
        <taxon>Vertebrata</taxon>
        <taxon>Euteleostomi</taxon>
        <taxon>Actinopterygii</taxon>
        <taxon>Neopterygii</taxon>
        <taxon>Teleostei</taxon>
        <taxon>Neoteleostei</taxon>
        <taxon>Acanthomorphata</taxon>
        <taxon>Eupercaria</taxon>
        <taxon>Perciformes</taxon>
        <taxon>Cottioidei</taxon>
        <taxon>Cottales</taxon>
        <taxon>Liparidae</taxon>
        <taxon>Liparis</taxon>
    </lineage>
</organism>
<name>A0A4Z2INQ3_9TELE</name>
<evidence type="ECO:0000256" key="1">
    <source>
        <dbReference type="SAM" id="SignalP"/>
    </source>
</evidence>
<keyword evidence="1" id="KW-0732">Signal</keyword>
<proteinExistence type="predicted"/>
<feature type="signal peptide" evidence="1">
    <location>
        <begin position="1"/>
        <end position="17"/>
    </location>
</feature>
<protein>
    <submittedName>
        <fullName evidence="2">Uncharacterized protein</fullName>
    </submittedName>
</protein>
<feature type="chain" id="PRO_5021212772" evidence="1">
    <location>
        <begin position="18"/>
        <end position="155"/>
    </location>
</feature>
<comment type="caution">
    <text evidence="2">The sequence shown here is derived from an EMBL/GenBank/DDBJ whole genome shotgun (WGS) entry which is preliminary data.</text>
</comment>
<accession>A0A4Z2INQ3</accession>
<gene>
    <name evidence="2" type="ORF">EYF80_010034</name>
</gene>
<dbReference type="EMBL" id="SRLO01000062">
    <property type="protein sequence ID" value="TNN79660.1"/>
    <property type="molecule type" value="Genomic_DNA"/>
</dbReference>
<keyword evidence="3" id="KW-1185">Reference proteome</keyword>
<sequence length="155" mass="16623">MTSQTALSVAVFRTVRALRSLLVQTGALVSGRQRRCHRGRRGRCGGGLLGECLALAPGSLGRTGPVAGDSTFGPRLGCYTSTSLASWFWVWVWLPSLARPLSSSLLRAFLRRVSAPARAEGGSSEGALTKLSLGLRLCFCTGQFWLPLWQAQSTL</sequence>